<keyword evidence="1" id="KW-0677">Repeat</keyword>
<reference evidence="4" key="1">
    <citation type="submission" date="2020-05" db="EMBL/GenBank/DDBJ databases">
        <title>Mycena genomes resolve the evolution of fungal bioluminescence.</title>
        <authorList>
            <person name="Tsai I.J."/>
        </authorList>
    </citation>
    <scope>NUCLEOTIDE SEQUENCE</scope>
    <source>
        <strain evidence="4">160909Yilan</strain>
    </source>
</reference>
<organism evidence="4 6">
    <name type="scientific">Mycena sanguinolenta</name>
    <dbReference type="NCBI Taxonomy" id="230812"/>
    <lineage>
        <taxon>Eukaryota</taxon>
        <taxon>Fungi</taxon>
        <taxon>Dikarya</taxon>
        <taxon>Basidiomycota</taxon>
        <taxon>Agaricomycotina</taxon>
        <taxon>Agaricomycetes</taxon>
        <taxon>Agaricomycetidae</taxon>
        <taxon>Agaricales</taxon>
        <taxon>Marasmiineae</taxon>
        <taxon>Mycenaceae</taxon>
        <taxon>Mycena</taxon>
    </lineage>
</organism>
<name>A0A8H6Z907_9AGAR</name>
<gene>
    <name evidence="4" type="ORF">MSAN_00490400</name>
    <name evidence="5" type="ORF">MSAN_00490700</name>
</gene>
<evidence type="ECO:0000313" key="4">
    <source>
        <dbReference type="EMBL" id="KAF7372844.1"/>
    </source>
</evidence>
<feature type="compositionally biased region" description="Gly residues" evidence="2">
    <location>
        <begin position="27"/>
        <end position="46"/>
    </location>
</feature>
<feature type="region of interest" description="Disordered" evidence="2">
    <location>
        <begin position="23"/>
        <end position="49"/>
    </location>
</feature>
<evidence type="ECO:0000256" key="1">
    <source>
        <dbReference type="ARBA" id="ARBA00022737"/>
    </source>
</evidence>
<dbReference type="OrthoDB" id="5967843at2759"/>
<comment type="caution">
    <text evidence="4">The sequence shown here is derived from an EMBL/GenBank/DDBJ whole genome shotgun (WGS) entry which is preliminary data.</text>
</comment>
<evidence type="ECO:0000313" key="6">
    <source>
        <dbReference type="Proteomes" id="UP000623467"/>
    </source>
</evidence>
<sequence length="628" mass="70438">MPADRRGSKAPQPSASGRWTIVNYISGGRGGPGGSGHGNGRGGAGGHAMSPALNFDSSAGSFIMHNVQQDSEACRIEILHRAVALEAIYDSAESLPQPKCHPETRTKMLEDLREWALESHPETTILWLFGPAGAGKSAIMQTLAGQPQDAGRLGGSFFFKRGHATRGNAKTLFATIAYQLALGVPWLQTSISETVEDDPSVVARSIATQIRKLISEPCRPHHFRDSVAILIDGLDECEGHDVQEEILRAIKHSYEHPISLRFIVASRPEAHICEVFDLPLYLDIRRFNVEQSFEDVRKYLRDEFARIHREHRIMASVPSPWPRPDILQKLVQKSSGHFIYATTIIKFIDDKTYRPTQRLVIVQDENSAGSSSAFDALDRLYLSILGSASRQAEVNPILCAIVNFDLTLDKVEQLFELEDGEAKLLLRWLAFLAEVGRSTSLLKTWIIGWLWLGASSSILQVEIGMDLIHLNPEVQSTYNLCRTTLYLTYPASPPLGNLIPFLIALPPSAELCPLVARMDLDWIFRQRSVDFESMLSWLKRIPSVPQELINQWEDYVFMSLMEDTARCSVKHVLSPSPELCQVLVATVFINVAIWHIRELLDITWTEFRKDQCLLGSRSSQKFGRILEF</sequence>
<proteinExistence type="predicted"/>
<dbReference type="Proteomes" id="UP000623467">
    <property type="component" value="Unassembled WGS sequence"/>
</dbReference>
<evidence type="ECO:0000256" key="2">
    <source>
        <dbReference type="SAM" id="MobiDB-lite"/>
    </source>
</evidence>
<dbReference type="Gene3D" id="3.40.50.300">
    <property type="entry name" value="P-loop containing nucleotide triphosphate hydrolases"/>
    <property type="match status" value="1"/>
</dbReference>
<feature type="domain" description="NACHT" evidence="3">
    <location>
        <begin position="124"/>
        <end position="270"/>
    </location>
</feature>
<dbReference type="PANTHER" id="PTHR10039:SF14">
    <property type="entry name" value="NACHT DOMAIN-CONTAINING PROTEIN"/>
    <property type="match status" value="1"/>
</dbReference>
<keyword evidence="6" id="KW-1185">Reference proteome</keyword>
<dbReference type="AlphaFoldDB" id="A0A8H6Z907"/>
<dbReference type="PROSITE" id="PS50837">
    <property type="entry name" value="NACHT"/>
    <property type="match status" value="1"/>
</dbReference>
<evidence type="ECO:0000259" key="3">
    <source>
        <dbReference type="PROSITE" id="PS50837"/>
    </source>
</evidence>
<accession>A0A8H6Z907</accession>
<evidence type="ECO:0000313" key="5">
    <source>
        <dbReference type="EMBL" id="KAF7372847.1"/>
    </source>
</evidence>
<protein>
    <submittedName>
        <fullName evidence="4">NACHT domain-containing protein</fullName>
    </submittedName>
</protein>
<dbReference type="PANTHER" id="PTHR10039">
    <property type="entry name" value="AMELOGENIN"/>
    <property type="match status" value="1"/>
</dbReference>
<dbReference type="SUPFAM" id="SSF52540">
    <property type="entry name" value="P-loop containing nucleoside triphosphate hydrolases"/>
    <property type="match status" value="1"/>
</dbReference>
<dbReference type="Pfam" id="PF24883">
    <property type="entry name" value="NPHP3_N"/>
    <property type="match status" value="1"/>
</dbReference>
<dbReference type="InterPro" id="IPR056884">
    <property type="entry name" value="NPHP3-like_N"/>
</dbReference>
<dbReference type="InterPro" id="IPR027417">
    <property type="entry name" value="P-loop_NTPase"/>
</dbReference>
<dbReference type="EMBL" id="JACAZH010000003">
    <property type="protein sequence ID" value="KAF7372847.1"/>
    <property type="molecule type" value="Genomic_DNA"/>
</dbReference>
<dbReference type="EMBL" id="JACAZH010000003">
    <property type="protein sequence ID" value="KAF7372844.1"/>
    <property type="molecule type" value="Genomic_DNA"/>
</dbReference>
<dbReference type="InterPro" id="IPR007111">
    <property type="entry name" value="NACHT_NTPase"/>
</dbReference>